<evidence type="ECO:0000313" key="3">
    <source>
        <dbReference type="EMBL" id="AHE55492.1"/>
    </source>
</evidence>
<name>W0AG44_9SPHN</name>
<dbReference type="Proteomes" id="UP000018851">
    <property type="component" value="Chromosome"/>
</dbReference>
<dbReference type="InterPro" id="IPR016130">
    <property type="entry name" value="Tyr_Pase_AS"/>
</dbReference>
<dbReference type="GO" id="GO:0004721">
    <property type="term" value="F:phosphoprotein phosphatase activity"/>
    <property type="evidence" value="ECO:0007669"/>
    <property type="project" value="InterPro"/>
</dbReference>
<dbReference type="RefSeq" id="WP_025293663.1">
    <property type="nucleotide sequence ID" value="NZ_CP006644.1"/>
</dbReference>
<dbReference type="PATRIC" id="fig|1123269.5.peg.3746"/>
<gene>
    <name evidence="3" type="ORF">NX02_19140</name>
</gene>
<dbReference type="eggNOG" id="COG2365">
    <property type="taxonomic scope" value="Bacteria"/>
</dbReference>
<sequence>MHGIALPEGLAGRLIGLEGARNFRDFGGYAVSGGGRIRRGRLYRSNRLSKLTAADLDRLATLDVTTIFDLRARREREADPTVWTDPASITHVFRPGHKRRLVDMALDYPPTAAGAQALMHDFYAEMPTAMGETFGAIIRHVADGAAPCVIHCSAGKDRTGVAVALLLAALGVDRAEIAVDYAFTSAIPGRQAGDMARAVVRTGGDEEFRRRYPPEAIAAMMAADPGYIAAAFDAVARGHGTISAYLASIGVDDEVVARLRARLVEQD</sequence>
<dbReference type="PROSITE" id="PS50056">
    <property type="entry name" value="TYR_PHOSPHATASE_2"/>
    <property type="match status" value="1"/>
</dbReference>
<proteinExistence type="inferred from homology"/>
<dbReference type="PANTHER" id="PTHR31126">
    <property type="entry name" value="TYROSINE-PROTEIN PHOSPHATASE"/>
    <property type="match status" value="1"/>
</dbReference>
<evidence type="ECO:0000313" key="4">
    <source>
        <dbReference type="Proteomes" id="UP000018851"/>
    </source>
</evidence>
<protein>
    <recommendedName>
        <fullName evidence="2">Tyrosine specific protein phosphatases domain-containing protein</fullName>
    </recommendedName>
</protein>
<reference evidence="3 4" key="1">
    <citation type="submission" date="2013-07" db="EMBL/GenBank/DDBJ databases">
        <title>Completed genome of Sphingomonas sanxanigenens NX02.</title>
        <authorList>
            <person name="Ma T."/>
            <person name="Huang H."/>
            <person name="Wu M."/>
            <person name="Li X."/>
            <person name="Li G."/>
        </authorList>
    </citation>
    <scope>NUCLEOTIDE SEQUENCE [LARGE SCALE GENOMIC DNA]</scope>
    <source>
        <strain evidence="3 4">NX02</strain>
    </source>
</reference>
<dbReference type="InterPro" id="IPR029021">
    <property type="entry name" value="Prot-tyrosine_phosphatase-like"/>
</dbReference>
<dbReference type="OrthoDB" id="1188001at2"/>
<dbReference type="STRING" id="1123269.NX02_19140"/>
<dbReference type="HOGENOM" id="CLU_057546_0_0_5"/>
<dbReference type="Pfam" id="PF13350">
    <property type="entry name" value="Y_phosphatase3"/>
    <property type="match status" value="1"/>
</dbReference>
<dbReference type="PROSITE" id="PS00383">
    <property type="entry name" value="TYR_PHOSPHATASE_1"/>
    <property type="match status" value="1"/>
</dbReference>
<accession>W0AG44</accession>
<organism evidence="3 4">
    <name type="scientific">Sphingomonas sanxanigenens DSM 19645 = NX02</name>
    <dbReference type="NCBI Taxonomy" id="1123269"/>
    <lineage>
        <taxon>Bacteria</taxon>
        <taxon>Pseudomonadati</taxon>
        <taxon>Pseudomonadota</taxon>
        <taxon>Alphaproteobacteria</taxon>
        <taxon>Sphingomonadales</taxon>
        <taxon>Sphingomonadaceae</taxon>
        <taxon>Sphingomonas</taxon>
    </lineage>
</organism>
<evidence type="ECO:0000259" key="2">
    <source>
        <dbReference type="PROSITE" id="PS50056"/>
    </source>
</evidence>
<dbReference type="InterPro" id="IPR026893">
    <property type="entry name" value="Tyr/Ser_Pase_IphP-type"/>
</dbReference>
<dbReference type="SUPFAM" id="SSF52799">
    <property type="entry name" value="(Phosphotyrosine protein) phosphatases II"/>
    <property type="match status" value="1"/>
</dbReference>
<keyword evidence="4" id="KW-1185">Reference proteome</keyword>
<dbReference type="PANTHER" id="PTHR31126:SF1">
    <property type="entry name" value="TYROSINE SPECIFIC PROTEIN PHOSPHATASES DOMAIN-CONTAINING PROTEIN"/>
    <property type="match status" value="1"/>
</dbReference>
<comment type="similarity">
    <text evidence="1">Belongs to the protein-tyrosine phosphatase family.</text>
</comment>
<dbReference type="Gene3D" id="3.90.190.10">
    <property type="entry name" value="Protein tyrosine phosphatase superfamily"/>
    <property type="match status" value="1"/>
</dbReference>
<dbReference type="InterPro" id="IPR000387">
    <property type="entry name" value="Tyr_Pase_dom"/>
</dbReference>
<dbReference type="KEGG" id="ssan:NX02_19140"/>
<feature type="domain" description="Tyrosine specific protein phosphatases" evidence="2">
    <location>
        <begin position="132"/>
        <end position="173"/>
    </location>
</feature>
<dbReference type="AlphaFoldDB" id="W0AG44"/>
<evidence type="ECO:0000256" key="1">
    <source>
        <dbReference type="ARBA" id="ARBA00009580"/>
    </source>
</evidence>
<dbReference type="EMBL" id="CP006644">
    <property type="protein sequence ID" value="AHE55492.1"/>
    <property type="molecule type" value="Genomic_DNA"/>
</dbReference>